<feature type="compositionally biased region" description="Basic and acidic residues" evidence="1">
    <location>
        <begin position="711"/>
        <end position="720"/>
    </location>
</feature>
<dbReference type="EMBL" id="JAKWFO010000012">
    <property type="protein sequence ID" value="KAI9633094.1"/>
    <property type="molecule type" value="Genomic_DNA"/>
</dbReference>
<feature type="compositionally biased region" description="Low complexity" evidence="1">
    <location>
        <begin position="219"/>
        <end position="235"/>
    </location>
</feature>
<dbReference type="GeneID" id="77730229"/>
<dbReference type="PANTHER" id="PTHR38694">
    <property type="entry name" value="CONSERVED EXPRESSED PROTEIN"/>
    <property type="match status" value="1"/>
</dbReference>
<evidence type="ECO:0000313" key="3">
    <source>
        <dbReference type="EMBL" id="KAI9633094.1"/>
    </source>
</evidence>
<dbReference type="InterPro" id="IPR021709">
    <property type="entry name" value="DUF3292"/>
</dbReference>
<sequence>MFLGYQRISEIKALKGSTFSLDEGGFTKSVKRIRRELRNRGSKEVPQPALPNSANHICVMGRVGPAPATLGRIVRMNELYMFLELADIQKFLLLAYDVVLPEGLLLPIHHDNIRHLTTLARPRTNKAYKAKQVVWDAGGDVSWHDMTVLLQDHEDFADLVMHFWWGFPQPGKNELSLPTATLPDPPQRIKTGHRKRPKRGKAAVAAREKARAEAEREQAAAAAARAGGSGATAIGEGDEEGMLGGEPDAEGEPGQEDGDMAFLCWLANPVTISSSRRASTWATPASPTRPGPPVTFRPVQPSAVTAVPVIPVVPVAPAPPVLTVEDTKEEKGRKDEIQKEQRRVDRAIEAERRRRERRIPEMDDDDLEALMRSAQKLVRSVHIAPPAYPDKPEDELDLNPAELEEFSLDKLRSHLERFYSSVVFSCMTVIKEVIRIRGWEDGGERTGVALAVYIIAWYFGLIITTFFLFLTILVLVPPSRAYCFGPRRHYVSVPLDPSDPSTLTTLPILEGSEEPWGPAASERQATAWADKMESVIFSLFSPGGAKSDKGKEVIEHAEEEINGVMVKDMKHKAKNEYGADDMGKREMAKVVYGKPGMQILGGLVDKWERIANAIKPTPPFVKPSRDRVFYTLLLPLIIASLVITPTMVSRACGAGFGFVLFGKPVIDWTIDELDRRVPTWRRKLILEFNILADVPTNPQLILRLMRDAEHQRRPLPHPETEQEIEEEDADAEENEDSSDDGLGDETSDREDDGAYEDEGKKAKKKVGTVGKKMKDGTRAKVRKTWDKLGMFKEESFALVTGHKKVNFEEKAKNVMDKLNISHDSKPAAKLLDKLPGVSEDDSPDTPTRFYVNHAKHGPGHLIIYPPTLPTSPSEKFTPARISLTTIRRVPTSQSVSLHPDQLDPTSDHLNPHSSALTNGEKGDLVISINDIIAMKKTGLGYIASMGVSWALDTEDAGGTGLDLTIIRRAIEGEKEDEMRGKAEKVELRKIVRRDELFDRLLALGEQRWELM</sequence>
<dbReference type="Pfam" id="PF11696">
    <property type="entry name" value="DUF3292"/>
    <property type="match status" value="1"/>
</dbReference>
<accession>A0AA38H5Z2</accession>
<feature type="transmembrane region" description="Helical" evidence="2">
    <location>
        <begin position="455"/>
        <end position="476"/>
    </location>
</feature>
<dbReference type="AlphaFoldDB" id="A0AA38H5Z2"/>
<keyword evidence="2" id="KW-0812">Transmembrane</keyword>
<dbReference type="Proteomes" id="UP001164286">
    <property type="component" value="Unassembled WGS sequence"/>
</dbReference>
<feature type="region of interest" description="Disordered" evidence="1">
    <location>
        <begin position="176"/>
        <end position="257"/>
    </location>
</feature>
<name>A0AA38H5Z2_9TREE</name>
<evidence type="ECO:0000313" key="4">
    <source>
        <dbReference type="Proteomes" id="UP001164286"/>
    </source>
</evidence>
<feature type="compositionally biased region" description="Acidic residues" evidence="1">
    <location>
        <begin position="236"/>
        <end position="257"/>
    </location>
</feature>
<evidence type="ECO:0000256" key="2">
    <source>
        <dbReference type="SAM" id="Phobius"/>
    </source>
</evidence>
<keyword evidence="2" id="KW-0472">Membrane</keyword>
<feature type="transmembrane region" description="Helical" evidence="2">
    <location>
        <begin position="628"/>
        <end position="648"/>
    </location>
</feature>
<feature type="region of interest" description="Disordered" evidence="1">
    <location>
        <begin position="711"/>
        <end position="769"/>
    </location>
</feature>
<feature type="compositionally biased region" description="Acidic residues" evidence="1">
    <location>
        <begin position="721"/>
        <end position="756"/>
    </location>
</feature>
<evidence type="ECO:0000256" key="1">
    <source>
        <dbReference type="SAM" id="MobiDB-lite"/>
    </source>
</evidence>
<dbReference type="PANTHER" id="PTHR38694:SF1">
    <property type="entry name" value="PEROXIN DOMAIN-CONTAINING PROTEIN"/>
    <property type="match status" value="1"/>
</dbReference>
<protein>
    <submittedName>
        <fullName evidence="3">Uncharacterized protein</fullName>
    </submittedName>
</protein>
<gene>
    <name evidence="3" type="ORF">MKK02DRAFT_40254</name>
</gene>
<keyword evidence="2" id="KW-1133">Transmembrane helix</keyword>
<dbReference type="RefSeq" id="XP_052942871.1">
    <property type="nucleotide sequence ID" value="XM_053091024.1"/>
</dbReference>
<proteinExistence type="predicted"/>
<feature type="compositionally biased region" description="Basic residues" evidence="1">
    <location>
        <begin position="190"/>
        <end position="201"/>
    </location>
</feature>
<reference evidence="3" key="1">
    <citation type="journal article" date="2022" name="G3 (Bethesda)">
        <title>High quality genome of the basidiomycete yeast Dioszegia hungarica PDD-24b-2 isolated from cloud water.</title>
        <authorList>
            <person name="Jarrige D."/>
            <person name="Haridas S."/>
            <person name="Bleykasten-Grosshans C."/>
            <person name="Joly M."/>
            <person name="Nadalig T."/>
            <person name="Sancelme M."/>
            <person name="Vuilleumier S."/>
            <person name="Grigoriev I.V."/>
            <person name="Amato P."/>
            <person name="Bringel F."/>
        </authorList>
    </citation>
    <scope>NUCLEOTIDE SEQUENCE</scope>
    <source>
        <strain evidence="3">PDD-24b-2</strain>
    </source>
</reference>
<comment type="caution">
    <text evidence="3">The sequence shown here is derived from an EMBL/GenBank/DDBJ whole genome shotgun (WGS) entry which is preliminary data.</text>
</comment>
<keyword evidence="4" id="KW-1185">Reference proteome</keyword>
<organism evidence="3 4">
    <name type="scientific">Dioszegia hungarica</name>
    <dbReference type="NCBI Taxonomy" id="4972"/>
    <lineage>
        <taxon>Eukaryota</taxon>
        <taxon>Fungi</taxon>
        <taxon>Dikarya</taxon>
        <taxon>Basidiomycota</taxon>
        <taxon>Agaricomycotina</taxon>
        <taxon>Tremellomycetes</taxon>
        <taxon>Tremellales</taxon>
        <taxon>Bulleribasidiaceae</taxon>
        <taxon>Dioszegia</taxon>
    </lineage>
</organism>
<feature type="compositionally biased region" description="Basic and acidic residues" evidence="1">
    <location>
        <begin position="206"/>
        <end position="218"/>
    </location>
</feature>